<evidence type="ECO:0000313" key="1">
    <source>
        <dbReference type="EMBL" id="HIT58370.1"/>
    </source>
</evidence>
<organism evidence="1 2">
    <name type="scientific">Candidatus Faeciplasma pullistercoris</name>
    <dbReference type="NCBI Taxonomy" id="2840800"/>
    <lineage>
        <taxon>Bacteria</taxon>
        <taxon>Bacillati</taxon>
        <taxon>Bacillota</taxon>
        <taxon>Clostridia</taxon>
        <taxon>Eubacteriales</taxon>
        <taxon>Oscillospiraceae</taxon>
        <taxon>Oscillospiraceae incertae sedis</taxon>
        <taxon>Candidatus Faeciplasma</taxon>
    </lineage>
</organism>
<protein>
    <submittedName>
        <fullName evidence="1">Uncharacterized protein</fullName>
    </submittedName>
</protein>
<evidence type="ECO:0000313" key="2">
    <source>
        <dbReference type="Proteomes" id="UP000824136"/>
    </source>
</evidence>
<sequence>MRELIENYKAEVERLEQHSKKLAQMIKTERDIDIVNGLTARKKLIDIEKFELLTDIRSMQEYVG</sequence>
<accession>A0A9D1KJN9</accession>
<gene>
    <name evidence="1" type="ORF">IAC39_01405</name>
</gene>
<dbReference type="AlphaFoldDB" id="A0A9D1KJN9"/>
<name>A0A9D1KJN9_9FIRM</name>
<dbReference type="EMBL" id="DVLL01000006">
    <property type="protein sequence ID" value="HIT58370.1"/>
    <property type="molecule type" value="Genomic_DNA"/>
</dbReference>
<reference evidence="1" key="2">
    <citation type="journal article" date="2021" name="PeerJ">
        <title>Extensive microbial diversity within the chicken gut microbiome revealed by metagenomics and culture.</title>
        <authorList>
            <person name="Gilroy R."/>
            <person name="Ravi A."/>
            <person name="Getino M."/>
            <person name="Pursley I."/>
            <person name="Horton D.L."/>
            <person name="Alikhan N.F."/>
            <person name="Baker D."/>
            <person name="Gharbi K."/>
            <person name="Hall N."/>
            <person name="Watson M."/>
            <person name="Adriaenssens E.M."/>
            <person name="Foster-Nyarko E."/>
            <person name="Jarju S."/>
            <person name="Secka A."/>
            <person name="Antonio M."/>
            <person name="Oren A."/>
            <person name="Chaudhuri R.R."/>
            <person name="La Ragione R."/>
            <person name="Hildebrand F."/>
            <person name="Pallen M.J."/>
        </authorList>
    </citation>
    <scope>NUCLEOTIDE SEQUENCE</scope>
    <source>
        <strain evidence="1">CHK33-4379</strain>
    </source>
</reference>
<dbReference type="Proteomes" id="UP000824136">
    <property type="component" value="Unassembled WGS sequence"/>
</dbReference>
<comment type="caution">
    <text evidence="1">The sequence shown here is derived from an EMBL/GenBank/DDBJ whole genome shotgun (WGS) entry which is preliminary data.</text>
</comment>
<proteinExistence type="predicted"/>
<reference evidence="1" key="1">
    <citation type="submission" date="2020-10" db="EMBL/GenBank/DDBJ databases">
        <authorList>
            <person name="Gilroy R."/>
        </authorList>
    </citation>
    <scope>NUCLEOTIDE SEQUENCE</scope>
    <source>
        <strain evidence="1">CHK33-4379</strain>
    </source>
</reference>